<feature type="domain" description="RING-type" evidence="12">
    <location>
        <begin position="823"/>
        <end position="860"/>
    </location>
</feature>
<dbReference type="PROSITE" id="PS50119">
    <property type="entry name" value="ZF_BBOX"/>
    <property type="match status" value="2"/>
</dbReference>
<evidence type="ECO:0000256" key="4">
    <source>
        <dbReference type="ARBA" id="ARBA00022679"/>
    </source>
</evidence>
<dbReference type="Pfam" id="PF18102">
    <property type="entry name" value="DTC"/>
    <property type="match status" value="1"/>
</dbReference>
<evidence type="ECO:0000256" key="3">
    <source>
        <dbReference type="ARBA" id="ARBA00009413"/>
    </source>
</evidence>
<dbReference type="Gene3D" id="3.30.160.60">
    <property type="entry name" value="Classic Zinc Finger"/>
    <property type="match status" value="1"/>
</dbReference>
<evidence type="ECO:0000256" key="9">
    <source>
        <dbReference type="RuleBase" id="RU367105"/>
    </source>
</evidence>
<dbReference type="InterPro" id="IPR039399">
    <property type="entry name" value="Deltex_C_sf"/>
</dbReference>
<dbReference type="SUPFAM" id="SSF52949">
    <property type="entry name" value="Macro domain-like"/>
    <property type="match status" value="1"/>
</dbReference>
<dbReference type="SMART" id="SM00336">
    <property type="entry name" value="BBOX"/>
    <property type="match status" value="2"/>
</dbReference>
<proteinExistence type="inferred from homology"/>
<dbReference type="PANTHER" id="PTHR12622">
    <property type="entry name" value="DELTEX-RELATED"/>
    <property type="match status" value="1"/>
</dbReference>
<keyword evidence="10" id="KW-0175">Coiled coil</keyword>
<dbReference type="InterPro" id="IPR001841">
    <property type="entry name" value="Znf_RING"/>
</dbReference>
<dbReference type="AlphaFoldDB" id="A0A6J8CBP6"/>
<evidence type="ECO:0000256" key="10">
    <source>
        <dbReference type="SAM" id="Coils"/>
    </source>
</evidence>
<keyword evidence="5 9" id="KW-0479">Metal-binding</keyword>
<keyword evidence="9" id="KW-0963">Cytoplasm</keyword>
<dbReference type="SUPFAM" id="SSF57850">
    <property type="entry name" value="RING/U-box"/>
    <property type="match status" value="1"/>
</dbReference>
<dbReference type="Gene3D" id="3.30.40.10">
    <property type="entry name" value="Zinc/RING finger domain, C3HC4 (zinc finger)"/>
    <property type="match status" value="1"/>
</dbReference>
<comment type="pathway">
    <text evidence="2 9">Protein modification; protein ubiquitination.</text>
</comment>
<evidence type="ECO:0000256" key="6">
    <source>
        <dbReference type="ARBA" id="ARBA00022771"/>
    </source>
</evidence>
<dbReference type="InterPro" id="IPR039396">
    <property type="entry name" value="Deltex_C"/>
</dbReference>
<accession>A0A6J8CBP6</accession>
<dbReference type="PROSITE" id="PS50089">
    <property type="entry name" value="ZF_RING_2"/>
    <property type="match status" value="1"/>
</dbReference>
<keyword evidence="7 9" id="KW-0862">Zinc</keyword>
<evidence type="ECO:0000256" key="1">
    <source>
        <dbReference type="ARBA" id="ARBA00000900"/>
    </source>
</evidence>
<feature type="coiled-coil region" evidence="10">
    <location>
        <begin position="268"/>
        <end position="442"/>
    </location>
</feature>
<evidence type="ECO:0000256" key="2">
    <source>
        <dbReference type="ARBA" id="ARBA00004906"/>
    </source>
</evidence>
<keyword evidence="4 9" id="KW-0808">Transferase</keyword>
<comment type="catalytic activity">
    <reaction evidence="1 9">
        <text>S-ubiquitinyl-[E2 ubiquitin-conjugating enzyme]-L-cysteine + [acceptor protein]-L-lysine = [E2 ubiquitin-conjugating enzyme]-L-cysteine + N(6)-ubiquitinyl-[acceptor protein]-L-lysine.</text>
        <dbReference type="EC" id="2.3.2.27"/>
    </reaction>
</comment>
<evidence type="ECO:0000256" key="11">
    <source>
        <dbReference type="SAM" id="MobiDB-lite"/>
    </source>
</evidence>
<dbReference type="SUPFAM" id="SSF57845">
    <property type="entry name" value="B-box zinc-binding domain"/>
    <property type="match status" value="1"/>
</dbReference>
<evidence type="ECO:0000259" key="14">
    <source>
        <dbReference type="PROSITE" id="PS51154"/>
    </source>
</evidence>
<dbReference type="Gene3D" id="3.30.390.130">
    <property type="match status" value="1"/>
</dbReference>
<evidence type="ECO:0000259" key="12">
    <source>
        <dbReference type="PROSITE" id="PS50089"/>
    </source>
</evidence>
<dbReference type="GO" id="GO:0016567">
    <property type="term" value="P:protein ubiquitination"/>
    <property type="evidence" value="ECO:0007669"/>
    <property type="project" value="UniProtKB-UniRule"/>
</dbReference>
<dbReference type="Pfam" id="PF01661">
    <property type="entry name" value="Macro"/>
    <property type="match status" value="1"/>
</dbReference>
<dbReference type="GO" id="GO:0061630">
    <property type="term" value="F:ubiquitin protein ligase activity"/>
    <property type="evidence" value="ECO:0007669"/>
    <property type="project" value="UniProtKB-UniRule"/>
</dbReference>
<feature type="domain" description="B box-type" evidence="13">
    <location>
        <begin position="59"/>
        <end position="99"/>
    </location>
</feature>
<keyword evidence="6 8" id="KW-0863">Zinc-finger</keyword>
<sequence>MAQIAAQKCEFSCDEVAVLYCKGCEQFLCVECRQNVHDRVRKFQDHEVVDIHREGNRVRPNPVCETHKNQFLYYCSKCECLTCAECMTSSHNEHKTEKIKTVADARRQNVNKIIEQLKTKVEIVKKKLETIDTEYSIQIKSDCESYVKTVEETVDDLHTIVDRHKIIPMTTASDFKDIENEDLGRKRAFFRSRHDETADRLLKFENLLQETHDSTFLTEWKILQTDVQMNDEETDDPLIAPRRIESFNQKKLTRSVIDEIDEKFQMRLREQEQTVVRLTEGMDALKDQLKEKQVQIDDLAKLSRELKEMKTKVTELVDENDKLDTEIKERKLQELSKLQEHEKILSKLEEDKTKLKDEMKVKQDEIRKLSKLLQGLKEKEKMVTGLQDENYKLTTEFKQSEMKAFSQLREKEQKVNELLEENDKLKSNIKIKQDELEKMSNEVDTKADLTNKLTKHFEDKIKDLENKWKQGEKKNTAHNRTDIFGVPKEVCCKEYGKAVEDFIRENGNKTCLKENHFIDKDAGLISMIQKEISQKFIPISSSNKGSSNSGGLNAGGQGRYTRSLSSPEDPDASKKESLNRNDNFAGSMSKFQKQFIAIKDLKVIVVQDDIINRKVYTIVCPQDENISNKGDIARAIEKVCDDSYKRAVKDLVWVSKGEIREVKASPSSLPFQYVLQSVPPRYDKFAEANKLSFDKDLEKTIRNIFRHCRDKGDVTSVAMPVLGIGKDGLETPVLVFAKCFLIVLLGEIKSAQKFDVKEIHIVTNDTSAAVIIADELGKEKSFNQVTFFSRTRNRGDKEIKQDTKMVIAGKSFRGKLEDGSENCIICTEPNIKPHELTCGHIFCKNCVQEFFKVKPVCPTCGSIQGVIKGDQPAGTMKRRETRYSLPGYTECGTIEIEYEIYGGIQGVRNIKLLVTSLDWFG</sequence>
<evidence type="ECO:0000313" key="16">
    <source>
        <dbReference type="Proteomes" id="UP000507470"/>
    </source>
</evidence>
<feature type="coiled-coil region" evidence="10">
    <location>
        <begin position="107"/>
        <end position="134"/>
    </location>
</feature>
<dbReference type="GO" id="GO:0008270">
    <property type="term" value="F:zinc ion binding"/>
    <property type="evidence" value="ECO:0007669"/>
    <property type="project" value="UniProtKB-KW"/>
</dbReference>
<evidence type="ECO:0000313" key="15">
    <source>
        <dbReference type="EMBL" id="CAC5392464.1"/>
    </source>
</evidence>
<comment type="subcellular location">
    <subcellularLocation>
        <location evidence="9">Cytoplasm</location>
    </subcellularLocation>
</comment>
<dbReference type="EC" id="2.3.2.27" evidence="9"/>
<evidence type="ECO:0000256" key="5">
    <source>
        <dbReference type="ARBA" id="ARBA00022723"/>
    </source>
</evidence>
<evidence type="ECO:0000259" key="13">
    <source>
        <dbReference type="PROSITE" id="PS50119"/>
    </source>
</evidence>
<dbReference type="PROSITE" id="PS00518">
    <property type="entry name" value="ZF_RING_1"/>
    <property type="match status" value="1"/>
</dbReference>
<keyword evidence="16" id="KW-1185">Reference proteome</keyword>
<dbReference type="Gene3D" id="3.40.220.10">
    <property type="entry name" value="Leucine Aminopeptidase, subunit E, domain 1"/>
    <property type="match status" value="1"/>
</dbReference>
<dbReference type="InterPro" id="IPR043472">
    <property type="entry name" value="Macro_dom-like"/>
</dbReference>
<dbReference type="Pfam" id="PF13639">
    <property type="entry name" value="zf-RING_2"/>
    <property type="match status" value="1"/>
</dbReference>
<dbReference type="InterPro" id="IPR013083">
    <property type="entry name" value="Znf_RING/FYVE/PHD"/>
</dbReference>
<feature type="compositionally biased region" description="Low complexity" evidence="11">
    <location>
        <begin position="540"/>
        <end position="551"/>
    </location>
</feature>
<dbReference type="Pfam" id="PF00643">
    <property type="entry name" value="zf-B_box"/>
    <property type="match status" value="2"/>
</dbReference>
<name>A0A6J8CBP6_MYTCO</name>
<dbReference type="EMBL" id="CACVKT020004984">
    <property type="protein sequence ID" value="CAC5392464.1"/>
    <property type="molecule type" value="Genomic_DNA"/>
</dbReference>
<dbReference type="OrthoDB" id="5800423at2759"/>
<dbReference type="PROSITE" id="PS51154">
    <property type="entry name" value="MACRO"/>
    <property type="match status" value="1"/>
</dbReference>
<protein>
    <recommendedName>
        <fullName evidence="9">E3 ubiquitin-protein ligase</fullName>
        <ecNumber evidence="9">2.3.2.27</ecNumber>
    </recommendedName>
</protein>
<reference evidence="15 16" key="1">
    <citation type="submission" date="2020-06" db="EMBL/GenBank/DDBJ databases">
        <authorList>
            <person name="Li R."/>
            <person name="Bekaert M."/>
        </authorList>
    </citation>
    <scope>NUCLEOTIDE SEQUENCE [LARGE SCALE GENOMIC DNA]</scope>
    <source>
        <strain evidence="16">wild</strain>
    </source>
</reference>
<feature type="domain" description="Macro" evidence="14">
    <location>
        <begin position="590"/>
        <end position="780"/>
    </location>
</feature>
<evidence type="ECO:0000256" key="7">
    <source>
        <dbReference type="ARBA" id="ARBA00022833"/>
    </source>
</evidence>
<dbReference type="CDD" id="cd19757">
    <property type="entry name" value="Bbox1"/>
    <property type="match status" value="1"/>
</dbReference>
<dbReference type="Proteomes" id="UP000507470">
    <property type="component" value="Unassembled WGS sequence"/>
</dbReference>
<comment type="similarity">
    <text evidence="3 9">Belongs to the Deltex family.</text>
</comment>
<feature type="domain" description="B box-type" evidence="13">
    <location>
        <begin position="4"/>
        <end position="51"/>
    </location>
</feature>
<dbReference type="InterPro" id="IPR002589">
    <property type="entry name" value="Macro_dom"/>
</dbReference>
<dbReference type="GO" id="GO:0007219">
    <property type="term" value="P:Notch signaling pathway"/>
    <property type="evidence" value="ECO:0007669"/>
    <property type="project" value="InterPro"/>
</dbReference>
<organism evidence="15 16">
    <name type="scientific">Mytilus coruscus</name>
    <name type="common">Sea mussel</name>
    <dbReference type="NCBI Taxonomy" id="42192"/>
    <lineage>
        <taxon>Eukaryota</taxon>
        <taxon>Metazoa</taxon>
        <taxon>Spiralia</taxon>
        <taxon>Lophotrochozoa</taxon>
        <taxon>Mollusca</taxon>
        <taxon>Bivalvia</taxon>
        <taxon>Autobranchia</taxon>
        <taxon>Pteriomorphia</taxon>
        <taxon>Mytilida</taxon>
        <taxon>Mytiloidea</taxon>
        <taxon>Mytilidae</taxon>
        <taxon>Mytilinae</taxon>
        <taxon>Mytilus</taxon>
    </lineage>
</organism>
<dbReference type="InterPro" id="IPR017907">
    <property type="entry name" value="Znf_RING_CS"/>
</dbReference>
<feature type="region of interest" description="Disordered" evidence="11">
    <location>
        <begin position="539"/>
        <end position="580"/>
    </location>
</feature>
<dbReference type="InterPro" id="IPR000315">
    <property type="entry name" value="Znf_B-box"/>
</dbReference>
<keyword evidence="15" id="KW-0012">Acyltransferase</keyword>
<dbReference type="GO" id="GO:0005737">
    <property type="term" value="C:cytoplasm"/>
    <property type="evidence" value="ECO:0007669"/>
    <property type="project" value="UniProtKB-SubCell"/>
</dbReference>
<gene>
    <name evidence="15" type="ORF">MCOR_27397</name>
</gene>
<dbReference type="InterPro" id="IPR039398">
    <property type="entry name" value="Deltex_fam"/>
</dbReference>
<evidence type="ECO:0000256" key="8">
    <source>
        <dbReference type="PROSITE-ProRule" id="PRU00024"/>
    </source>
</evidence>
<dbReference type="UniPathway" id="UPA00143"/>
<dbReference type="SMART" id="SM00184">
    <property type="entry name" value="RING"/>
    <property type="match status" value="1"/>
</dbReference>